<dbReference type="Pfam" id="PF00646">
    <property type="entry name" value="F-box"/>
    <property type="match status" value="1"/>
</dbReference>
<keyword evidence="2" id="KW-1185">Reference proteome</keyword>
<dbReference type="InterPro" id="IPR053781">
    <property type="entry name" value="F-box_AtFBL13-like"/>
</dbReference>
<sequence length="476" mass="54496">MYIPGFSYKCFETTCSCKRMNEGKQTKLGDSILQDRTVLLPDELLIHILSYMPLRQAVSTSLLSRRWRNLWMKNPNLMFDAYNIFGRELNYVEQRLKTLQFVRLVNGVINQLVSSSSICVSTFSGHYELSGEVVSFIDRWVLFSLDRNVQTLNLHFRKGTTIGSWFFPPQMASPQTSLCHLSHLRLGGCEVVPTFGGFKNLKLVSLTSVIVTDQAFEDLLSNCLLLEDLFVCSAEKLTSIRIPESLVRLKFLHLYLCHDLLNLELNARNLSSFTYIGPKLTFSFNNISKLLILRLGWIDEVFSQLMSKNLQLHTLVLDLDLFFEKFDLDYEILPTLASLKVLILSVVSLSGGFLGFINFLKAAPSLYKFGLHLKGPSFYTHDLEKRLCEKFRHENVREIELSGFLGQKGHIELAIMLIESAVVLEKMTIVPFGKRLYLNKWCCEKPEKEQIDAIRKCADQISSKLPATAKLEILEY</sequence>
<dbReference type="RefSeq" id="XP_056684396.1">
    <property type="nucleotide sequence ID" value="XM_056828418.1"/>
</dbReference>
<dbReference type="SMART" id="SM00256">
    <property type="entry name" value="FBOX"/>
    <property type="match status" value="1"/>
</dbReference>
<reference evidence="3" key="2">
    <citation type="submission" date="2025-08" db="UniProtKB">
        <authorList>
            <consortium name="RefSeq"/>
        </authorList>
    </citation>
    <scope>IDENTIFICATION</scope>
    <source>
        <tissue evidence="3">Leaf</tissue>
    </source>
</reference>
<dbReference type="CDD" id="cd22160">
    <property type="entry name" value="F-box_AtFBL13-like"/>
    <property type="match status" value="1"/>
</dbReference>
<reference evidence="2" key="1">
    <citation type="journal article" date="2021" name="Nat. Commun.">
        <title>Genomic analyses provide insights into spinach domestication and the genetic basis of agronomic traits.</title>
        <authorList>
            <person name="Cai X."/>
            <person name="Sun X."/>
            <person name="Xu C."/>
            <person name="Sun H."/>
            <person name="Wang X."/>
            <person name="Ge C."/>
            <person name="Zhang Z."/>
            <person name="Wang Q."/>
            <person name="Fei Z."/>
            <person name="Jiao C."/>
            <person name="Wang Q."/>
        </authorList>
    </citation>
    <scope>NUCLEOTIDE SEQUENCE [LARGE SCALE GENOMIC DNA]</scope>
    <source>
        <strain evidence="2">cv. Varoflay</strain>
    </source>
</reference>
<dbReference type="SUPFAM" id="SSF81383">
    <property type="entry name" value="F-box domain"/>
    <property type="match status" value="1"/>
</dbReference>
<evidence type="ECO:0000313" key="2">
    <source>
        <dbReference type="Proteomes" id="UP000813463"/>
    </source>
</evidence>
<dbReference type="GeneID" id="110783664"/>
<evidence type="ECO:0000313" key="3">
    <source>
        <dbReference type="RefSeq" id="XP_056684396.1"/>
    </source>
</evidence>
<dbReference type="Gene3D" id="3.80.10.10">
    <property type="entry name" value="Ribonuclease Inhibitor"/>
    <property type="match status" value="1"/>
</dbReference>
<dbReference type="InterPro" id="IPR055357">
    <property type="entry name" value="LRR_At1g61320_AtMIF1"/>
</dbReference>
<proteinExistence type="predicted"/>
<gene>
    <name evidence="3" type="primary">LOC110783664</name>
</gene>
<dbReference type="Pfam" id="PF23622">
    <property type="entry name" value="LRR_At1g61320_AtMIF1"/>
    <property type="match status" value="1"/>
</dbReference>
<evidence type="ECO:0000259" key="1">
    <source>
        <dbReference type="PROSITE" id="PS50181"/>
    </source>
</evidence>
<organism evidence="2 3">
    <name type="scientific">Spinacia oleracea</name>
    <name type="common">Spinach</name>
    <dbReference type="NCBI Taxonomy" id="3562"/>
    <lineage>
        <taxon>Eukaryota</taxon>
        <taxon>Viridiplantae</taxon>
        <taxon>Streptophyta</taxon>
        <taxon>Embryophyta</taxon>
        <taxon>Tracheophyta</taxon>
        <taxon>Spermatophyta</taxon>
        <taxon>Magnoliopsida</taxon>
        <taxon>eudicotyledons</taxon>
        <taxon>Gunneridae</taxon>
        <taxon>Pentapetalae</taxon>
        <taxon>Caryophyllales</taxon>
        <taxon>Chenopodiaceae</taxon>
        <taxon>Chenopodioideae</taxon>
        <taxon>Anserineae</taxon>
        <taxon>Spinacia</taxon>
    </lineage>
</organism>
<name>A0ABM3QM13_SPIOL</name>
<feature type="domain" description="F-box" evidence="1">
    <location>
        <begin position="34"/>
        <end position="82"/>
    </location>
</feature>
<accession>A0ABM3QM13</accession>
<dbReference type="InterPro" id="IPR032675">
    <property type="entry name" value="LRR_dom_sf"/>
</dbReference>
<dbReference type="Proteomes" id="UP000813463">
    <property type="component" value="Chromosome 5"/>
</dbReference>
<protein>
    <submittedName>
        <fullName evidence="3">F-box/LRR-repeat protein At3g44080 isoform X1</fullName>
    </submittedName>
</protein>
<dbReference type="PANTHER" id="PTHR34145:SF68">
    <property type="entry name" value="FBD DOMAIN-CONTAINING PROTEIN"/>
    <property type="match status" value="1"/>
</dbReference>
<dbReference type="InterPro" id="IPR036047">
    <property type="entry name" value="F-box-like_dom_sf"/>
</dbReference>
<dbReference type="InterPro" id="IPR053772">
    <property type="entry name" value="At1g61320/At1g61330-like"/>
</dbReference>
<dbReference type="PROSITE" id="PS50181">
    <property type="entry name" value="FBOX"/>
    <property type="match status" value="1"/>
</dbReference>
<dbReference type="Gene3D" id="1.20.1280.50">
    <property type="match status" value="1"/>
</dbReference>
<dbReference type="PANTHER" id="PTHR34145">
    <property type="entry name" value="OS02G0105600 PROTEIN"/>
    <property type="match status" value="1"/>
</dbReference>
<dbReference type="SUPFAM" id="SSF52058">
    <property type="entry name" value="L domain-like"/>
    <property type="match status" value="1"/>
</dbReference>
<dbReference type="InterPro" id="IPR001810">
    <property type="entry name" value="F-box_dom"/>
</dbReference>